<evidence type="ECO:0008006" key="3">
    <source>
        <dbReference type="Google" id="ProtNLM"/>
    </source>
</evidence>
<gene>
    <name evidence="1" type="ORF">HHL22_08010</name>
</gene>
<organism evidence="1 2">
    <name type="scientific">Hymenobacter polaris</name>
    <dbReference type="NCBI Taxonomy" id="2682546"/>
    <lineage>
        <taxon>Bacteria</taxon>
        <taxon>Pseudomonadati</taxon>
        <taxon>Bacteroidota</taxon>
        <taxon>Cytophagia</taxon>
        <taxon>Cytophagales</taxon>
        <taxon>Hymenobacteraceae</taxon>
        <taxon>Hymenobacter</taxon>
    </lineage>
</organism>
<reference evidence="1 2" key="1">
    <citation type="submission" date="2020-04" db="EMBL/GenBank/DDBJ databases">
        <title>Hymenobacter polaris sp. nov., isolated from Arctic soil.</title>
        <authorList>
            <person name="Dahal R.H."/>
        </authorList>
    </citation>
    <scope>NUCLEOTIDE SEQUENCE [LARGE SCALE GENOMIC DNA]</scope>
    <source>
        <strain evidence="1 2">RP-2-7</strain>
    </source>
</reference>
<dbReference type="Proteomes" id="UP000559626">
    <property type="component" value="Unassembled WGS sequence"/>
</dbReference>
<accession>A0A7Y0ADE7</accession>
<dbReference type="RefSeq" id="WP_169530399.1">
    <property type="nucleotide sequence ID" value="NZ_JABBGH010000001.1"/>
</dbReference>
<dbReference type="EMBL" id="JABBGH010000001">
    <property type="protein sequence ID" value="NML65147.1"/>
    <property type="molecule type" value="Genomic_DNA"/>
</dbReference>
<dbReference type="AlphaFoldDB" id="A0A7Y0ADE7"/>
<comment type="caution">
    <text evidence="1">The sequence shown here is derived from an EMBL/GenBank/DDBJ whole genome shotgun (WGS) entry which is preliminary data.</text>
</comment>
<protein>
    <recommendedName>
        <fullName evidence="3">STAS/SEC14 domain-containing protein</fullName>
    </recommendedName>
</protein>
<evidence type="ECO:0000313" key="1">
    <source>
        <dbReference type="EMBL" id="NML65147.1"/>
    </source>
</evidence>
<evidence type="ECO:0000313" key="2">
    <source>
        <dbReference type="Proteomes" id="UP000559626"/>
    </source>
</evidence>
<keyword evidence="2" id="KW-1185">Reference proteome</keyword>
<proteinExistence type="predicted"/>
<name>A0A7Y0ADE7_9BACT</name>
<sequence length="137" mass="15523">MSPSTIYFQSAAGLVLEHTLDRYAELRYLPSKRQPGELATLLTQLGRLLLARGWHKFLSDNRQMTPYSADEKQWFTSQWLPGLVPRPNPLTGVVILPEQVVARLSFLEMSMKAGGGSLRYRTFHELDEALAYLVATE</sequence>